<dbReference type="InterPro" id="IPR004875">
    <property type="entry name" value="DDE_SF_endonuclease_dom"/>
</dbReference>
<dbReference type="SUPFAM" id="SSF46689">
    <property type="entry name" value="Homeodomain-like"/>
    <property type="match status" value="1"/>
</dbReference>
<feature type="domain" description="THAP-type" evidence="8">
    <location>
        <begin position="1"/>
        <end position="88"/>
    </location>
</feature>
<evidence type="ECO:0008006" key="12">
    <source>
        <dbReference type="Google" id="ProtNLM"/>
    </source>
</evidence>
<dbReference type="GeneID" id="126890438"/>
<evidence type="ECO:0000259" key="8">
    <source>
        <dbReference type="PROSITE" id="PS50950"/>
    </source>
</evidence>
<dbReference type="Proteomes" id="UP001652700">
    <property type="component" value="Unplaced"/>
</dbReference>
<keyword evidence="11" id="KW-1185">Reference proteome</keyword>
<dbReference type="EnsemblMetazoa" id="XM_050659379.1">
    <property type="protein sequence ID" value="XP_050515336.1"/>
    <property type="gene ID" value="LOC126890438"/>
</dbReference>
<keyword evidence="4" id="KW-0862">Zinc</keyword>
<organism evidence="10 11">
    <name type="scientific">Diabrotica virgifera virgifera</name>
    <name type="common">western corn rootworm</name>
    <dbReference type="NCBI Taxonomy" id="50390"/>
    <lineage>
        <taxon>Eukaryota</taxon>
        <taxon>Metazoa</taxon>
        <taxon>Ecdysozoa</taxon>
        <taxon>Arthropoda</taxon>
        <taxon>Hexapoda</taxon>
        <taxon>Insecta</taxon>
        <taxon>Pterygota</taxon>
        <taxon>Neoptera</taxon>
        <taxon>Endopterygota</taxon>
        <taxon>Coleoptera</taxon>
        <taxon>Polyphaga</taxon>
        <taxon>Cucujiformia</taxon>
        <taxon>Chrysomeloidea</taxon>
        <taxon>Chrysomelidae</taxon>
        <taxon>Galerucinae</taxon>
        <taxon>Diabroticina</taxon>
        <taxon>Diabroticites</taxon>
        <taxon>Diabrotica</taxon>
    </lineage>
</organism>
<dbReference type="PROSITE" id="PS51253">
    <property type="entry name" value="HTH_CENPB"/>
    <property type="match status" value="1"/>
</dbReference>
<dbReference type="SUPFAM" id="SSF57716">
    <property type="entry name" value="Glucocorticoid receptor-like (DNA-binding domain)"/>
    <property type="match status" value="1"/>
</dbReference>
<dbReference type="RefSeq" id="XP_050515336.1">
    <property type="nucleotide sequence ID" value="XM_050659379.1"/>
</dbReference>
<evidence type="ECO:0000313" key="10">
    <source>
        <dbReference type="EnsemblMetazoa" id="XP_050515336.1"/>
    </source>
</evidence>
<dbReference type="InterPro" id="IPR006600">
    <property type="entry name" value="HTH_CenpB_DNA-bd_dom"/>
</dbReference>
<feature type="domain" description="HTH CENPB-type" evidence="9">
    <location>
        <begin position="411"/>
        <end position="486"/>
    </location>
</feature>
<keyword evidence="3 7" id="KW-0863">Zinc-finger</keyword>
<evidence type="ECO:0000256" key="6">
    <source>
        <dbReference type="ARBA" id="ARBA00023242"/>
    </source>
</evidence>
<accession>A0ABM5KYR6</accession>
<proteinExistence type="predicted"/>
<keyword evidence="2" id="KW-0479">Metal-binding</keyword>
<evidence type="ECO:0000259" key="9">
    <source>
        <dbReference type="PROSITE" id="PS51253"/>
    </source>
</evidence>
<dbReference type="InterPro" id="IPR009057">
    <property type="entry name" value="Homeodomain-like_sf"/>
</dbReference>
<protein>
    <recommendedName>
        <fullName evidence="12">Tigger transposable element-derived protein 6-like</fullName>
    </recommendedName>
</protein>
<evidence type="ECO:0000256" key="7">
    <source>
        <dbReference type="PROSITE-ProRule" id="PRU00309"/>
    </source>
</evidence>
<dbReference type="PANTHER" id="PTHR19303:SF74">
    <property type="entry name" value="POGO TRANSPOSABLE ELEMENT WITH KRAB DOMAIN"/>
    <property type="match status" value="1"/>
</dbReference>
<dbReference type="InterPro" id="IPR006612">
    <property type="entry name" value="THAP_Znf"/>
</dbReference>
<dbReference type="PANTHER" id="PTHR19303">
    <property type="entry name" value="TRANSPOSON"/>
    <property type="match status" value="1"/>
</dbReference>
<dbReference type="PROSITE" id="PS50950">
    <property type="entry name" value="ZF_THAP"/>
    <property type="match status" value="1"/>
</dbReference>
<dbReference type="Gene3D" id="1.10.10.60">
    <property type="entry name" value="Homeodomain-like"/>
    <property type="match status" value="1"/>
</dbReference>
<dbReference type="SMART" id="SM00674">
    <property type="entry name" value="CENPB"/>
    <property type="match status" value="1"/>
</dbReference>
<comment type="subcellular location">
    <subcellularLocation>
        <location evidence="1">Nucleus</location>
    </subcellularLocation>
</comment>
<dbReference type="Pfam" id="PF05225">
    <property type="entry name" value="HTH_psq"/>
    <property type="match status" value="1"/>
</dbReference>
<name>A0ABM5KYR6_DIAVI</name>
<dbReference type="Gene3D" id="6.20.210.20">
    <property type="entry name" value="THAP domain"/>
    <property type="match status" value="1"/>
</dbReference>
<evidence type="ECO:0000256" key="2">
    <source>
        <dbReference type="ARBA" id="ARBA00022723"/>
    </source>
</evidence>
<keyword evidence="6" id="KW-0539">Nucleus</keyword>
<reference evidence="10" key="1">
    <citation type="submission" date="2025-05" db="UniProtKB">
        <authorList>
            <consortium name="EnsemblMetazoa"/>
        </authorList>
    </citation>
    <scope>IDENTIFICATION</scope>
</reference>
<keyword evidence="5 7" id="KW-0238">DNA-binding</keyword>
<dbReference type="InterPro" id="IPR038441">
    <property type="entry name" value="THAP_Znf_sf"/>
</dbReference>
<evidence type="ECO:0000256" key="5">
    <source>
        <dbReference type="ARBA" id="ARBA00023125"/>
    </source>
</evidence>
<evidence type="ECO:0000256" key="3">
    <source>
        <dbReference type="ARBA" id="ARBA00022771"/>
    </source>
</evidence>
<dbReference type="InterPro" id="IPR050863">
    <property type="entry name" value="CenT-Element_Derived"/>
</dbReference>
<evidence type="ECO:0000256" key="1">
    <source>
        <dbReference type="ARBA" id="ARBA00004123"/>
    </source>
</evidence>
<evidence type="ECO:0000313" key="11">
    <source>
        <dbReference type="Proteomes" id="UP001652700"/>
    </source>
</evidence>
<dbReference type="Pfam" id="PF03184">
    <property type="entry name" value="DDE_1"/>
    <property type="match status" value="1"/>
</dbReference>
<dbReference type="Pfam" id="PF03221">
    <property type="entry name" value="HTH_Tnp_Tc5"/>
    <property type="match status" value="1"/>
</dbReference>
<dbReference type="Pfam" id="PF05485">
    <property type="entry name" value="THAP"/>
    <property type="match status" value="1"/>
</dbReference>
<evidence type="ECO:0000256" key="4">
    <source>
        <dbReference type="ARBA" id="ARBA00022833"/>
    </source>
</evidence>
<dbReference type="SMART" id="SM00980">
    <property type="entry name" value="THAP"/>
    <property type="match status" value="1"/>
</dbReference>
<dbReference type="InterPro" id="IPR007889">
    <property type="entry name" value="HTH_Psq"/>
</dbReference>
<sequence>MSRCIVKECVYNKTKVCRRDKRNFNIHLFTFPMDNERRESWRLALNLNSEDIFKYSRVCHLHFNNDAFDYEKSPFSLSLKKNAIPSERVALADLQCSVPDIRPSISTCYYEEPNRELPSTVQKKPPNSPTIKTDSVMDKEVKLEIKEDIGEYKLRYLKNQLSTSIDFENCKNEPEEANYSVMEDKVKCKEEFEEHEPRCMESQLATPINLKDFKDEPEEANYSVMADEVKEEFEEHEHRCMENQLSTSRDPEDCKNKAEEINYSVMEGKVNIKEEFEKNEQRCMENQLPTSINLKNFKNEPEEANYSVTEGKFEVKDEFEETEHKYMENPLSTSIDIEDCKNELEERNYSESKMPNIRKDKTYHKKYTEQDLQSAFQAIENGMSQRKAAEQFNVPRATLQFRASEKFNEKTTLGPNPILSLEEENRLKNWIVTCQDKGFPVRVEDIQDSVKGFLDANPRANPFTDNRPGRGWYRSFLKRHPDLSERTPGAVTAASSVVSEKDIRKWFTGVQEYLHRKGYIDILQDPSRVLNGDETCFLLCPKNKRVLAVKGSKNVYQIEHHSKVNLTVMFTFAASGEITAPMIIYPYKRLPSNVINSVPREWGIGCSDTGWMKNENFYEYIGNVLYKYLVAKNTKFPVILFVDGHKTHLTIQTSELCSKLQIILVALYPNATRIIQPADVAAFKPLKANWNRAVLKFRRENPNSVVTKENFALVLSTAISQLKSDSIINGFQASGLYPWNPEAIDYSKCLGKNKDPNKGINHTSSMTKSITYEDFVHTVGAEKILEFQSLDNSEELNGDSKLLFNIFNLFNNTVDIHTIQTTETGGITDDIQ</sequence>
<dbReference type="SMART" id="SM00692">
    <property type="entry name" value="DM3"/>
    <property type="match status" value="1"/>
</dbReference>